<evidence type="ECO:0000259" key="6">
    <source>
        <dbReference type="Pfam" id="PF00082"/>
    </source>
</evidence>
<comment type="similarity">
    <text evidence="1 5">Belongs to the peptidase S8 family.</text>
</comment>
<dbReference type="KEGG" id="err:DVR09_16730"/>
<feature type="active site" description="Charge relay system" evidence="5">
    <location>
        <position position="71"/>
    </location>
</feature>
<feature type="active site" description="Charge relay system" evidence="5">
    <location>
        <position position="252"/>
    </location>
</feature>
<dbReference type="InterPro" id="IPR000209">
    <property type="entry name" value="Peptidase_S8/S53_dom"/>
</dbReference>
<keyword evidence="7" id="KW-0614">Plasmid</keyword>
<evidence type="ECO:0000256" key="3">
    <source>
        <dbReference type="ARBA" id="ARBA00022801"/>
    </source>
</evidence>
<dbReference type="AlphaFoldDB" id="A0A345YJJ5"/>
<proteinExistence type="inferred from homology"/>
<dbReference type="PROSITE" id="PS51892">
    <property type="entry name" value="SUBTILASE"/>
    <property type="match status" value="1"/>
</dbReference>
<dbReference type="SUPFAM" id="SSF52743">
    <property type="entry name" value="Subtilisin-like"/>
    <property type="match status" value="1"/>
</dbReference>
<evidence type="ECO:0000313" key="8">
    <source>
        <dbReference type="Proteomes" id="UP000254508"/>
    </source>
</evidence>
<dbReference type="PANTHER" id="PTHR43806">
    <property type="entry name" value="PEPTIDASE S8"/>
    <property type="match status" value="1"/>
</dbReference>
<evidence type="ECO:0000256" key="4">
    <source>
        <dbReference type="ARBA" id="ARBA00022825"/>
    </source>
</evidence>
<name>A0A345YJJ5_9SPHN</name>
<organism evidence="7 8">
    <name type="scientific">Erythrobacter aureus</name>
    <dbReference type="NCBI Taxonomy" id="2182384"/>
    <lineage>
        <taxon>Bacteria</taxon>
        <taxon>Pseudomonadati</taxon>
        <taxon>Pseudomonadota</taxon>
        <taxon>Alphaproteobacteria</taxon>
        <taxon>Sphingomonadales</taxon>
        <taxon>Erythrobacteraceae</taxon>
        <taxon>Erythrobacter/Porphyrobacter group</taxon>
        <taxon>Erythrobacter</taxon>
    </lineage>
</organism>
<dbReference type="PANTHER" id="PTHR43806:SF11">
    <property type="entry name" value="CEREVISIN-RELATED"/>
    <property type="match status" value="1"/>
</dbReference>
<dbReference type="InterPro" id="IPR036852">
    <property type="entry name" value="Peptidase_S8/S53_dom_sf"/>
</dbReference>
<sequence>MNYAKAHYAYEQGYTGEGVTIAIIDTGIDIDNPEFEGRISEDSVSIPVTYARCATCDVEQVEYELDDIQGHGTWVASVAAGAANNNSVHGVAYDSTILAIKVAGADLSNLEDGQDPLEAGLNGNMVPSAIHYAVDHGAFVINLSANGTTSGRSAEQFNEAMDAVVENDLLFVQSVSNYSGDEFAGSLTEALVGTDLENADWFLYGIRVDNHREPIDGNGSPGPLAHRTLAVAAQSIVVIDVDGGTTRVSGNSFAAPTIAGAAALLKQYWPQLGGAAIADILLTTATDMGEPGVDQLYGVGLLNIEEAFKADNAQMGASSMNMKAVKDTGLAPSAPFGSSSAGRAFNTEDAPTFALDSWGREYQIDASALVSTGDTSSLSLGNLVQADQRPTLTPYEATLGSASFAASNLTEYDQQAPQSFGARLGMRTAVFGSTNSSIAPSRSMSNSLLRSANVPTNGTVGTIAHAGHRLTVGVASRNDEDAQNESLRVSLELPSGVNASYTQSTETGSALGMRGFGAFAIDGARSDFVSVGWSGNVEGFALQAEAMAGATDISTSGSMLSLNSPVLSTGFQILAERPALGGTLLLGLTSPIKVDRADVTYTAAYAYDLDTHALVHRDNQLDLSAGARELDFELGYERSLFRGQIALNAGYALNAGNDAGEHAAAASLRFNTSF</sequence>
<reference evidence="7 8" key="1">
    <citation type="submission" date="2018-07" db="EMBL/GenBank/DDBJ databases">
        <title>Genome sequence of Erythrobacter strain YH-07, an antagonistic bacterium isolated from Yellow Sea.</title>
        <authorList>
            <person name="Tang T."/>
            <person name="Liu Q."/>
            <person name="Sun X."/>
        </authorList>
    </citation>
    <scope>NUCLEOTIDE SEQUENCE [LARGE SCALE GENOMIC DNA]</scope>
    <source>
        <strain evidence="7 8">YH-07</strain>
        <plasmid evidence="7 8">unnamed</plasmid>
    </source>
</reference>
<keyword evidence="3 5" id="KW-0378">Hydrolase</keyword>
<dbReference type="Gene3D" id="3.40.50.200">
    <property type="entry name" value="Peptidase S8/S53 domain"/>
    <property type="match status" value="1"/>
</dbReference>
<keyword evidence="8" id="KW-1185">Reference proteome</keyword>
<gene>
    <name evidence="7" type="ORF">DVR09_16730</name>
</gene>
<dbReference type="InterPro" id="IPR022398">
    <property type="entry name" value="Peptidase_S8_His-AS"/>
</dbReference>
<dbReference type="Proteomes" id="UP000254508">
    <property type="component" value="Plasmid unnamed"/>
</dbReference>
<protein>
    <submittedName>
        <fullName evidence="7">Subtilase</fullName>
    </submittedName>
</protein>
<keyword evidence="2 5" id="KW-0645">Protease</keyword>
<feature type="domain" description="Peptidase S8/S53" evidence="6">
    <location>
        <begin position="16"/>
        <end position="179"/>
    </location>
</feature>
<geneLocation type="plasmid" evidence="7 8">
    <name>unnamed</name>
</geneLocation>
<dbReference type="Pfam" id="PF00082">
    <property type="entry name" value="Peptidase_S8"/>
    <property type="match status" value="2"/>
</dbReference>
<evidence type="ECO:0000313" key="7">
    <source>
        <dbReference type="EMBL" id="AXK44097.1"/>
    </source>
</evidence>
<dbReference type="InterPro" id="IPR023827">
    <property type="entry name" value="Peptidase_S8_Asp-AS"/>
</dbReference>
<dbReference type="PROSITE" id="PS00137">
    <property type="entry name" value="SUBTILASE_HIS"/>
    <property type="match status" value="1"/>
</dbReference>
<evidence type="ECO:0000256" key="2">
    <source>
        <dbReference type="ARBA" id="ARBA00022670"/>
    </source>
</evidence>
<dbReference type="PROSITE" id="PS00136">
    <property type="entry name" value="SUBTILASE_ASP"/>
    <property type="match status" value="1"/>
</dbReference>
<dbReference type="OrthoDB" id="5405281at2"/>
<dbReference type="EMBL" id="CP031358">
    <property type="protein sequence ID" value="AXK44097.1"/>
    <property type="molecule type" value="Genomic_DNA"/>
</dbReference>
<evidence type="ECO:0000256" key="1">
    <source>
        <dbReference type="ARBA" id="ARBA00011073"/>
    </source>
</evidence>
<dbReference type="GO" id="GO:0004252">
    <property type="term" value="F:serine-type endopeptidase activity"/>
    <property type="evidence" value="ECO:0007669"/>
    <property type="project" value="UniProtKB-UniRule"/>
</dbReference>
<feature type="active site" description="Charge relay system" evidence="5">
    <location>
        <position position="25"/>
    </location>
</feature>
<keyword evidence="4 5" id="KW-0720">Serine protease</keyword>
<evidence type="ECO:0000256" key="5">
    <source>
        <dbReference type="PROSITE-ProRule" id="PRU01240"/>
    </source>
</evidence>
<accession>A0A345YJJ5</accession>
<dbReference type="InterPro" id="IPR015500">
    <property type="entry name" value="Peptidase_S8_subtilisin-rel"/>
</dbReference>
<dbReference type="PRINTS" id="PR00723">
    <property type="entry name" value="SUBTILISIN"/>
</dbReference>
<dbReference type="GO" id="GO:0006508">
    <property type="term" value="P:proteolysis"/>
    <property type="evidence" value="ECO:0007669"/>
    <property type="project" value="UniProtKB-KW"/>
</dbReference>
<feature type="domain" description="Peptidase S8/S53" evidence="6">
    <location>
        <begin position="243"/>
        <end position="300"/>
    </location>
</feature>
<dbReference type="InterPro" id="IPR050131">
    <property type="entry name" value="Peptidase_S8_subtilisin-like"/>
</dbReference>